<proteinExistence type="predicted"/>
<dbReference type="WBParaSite" id="JU765_v2.g9759.t1">
    <property type="protein sequence ID" value="JU765_v2.g9759.t1"/>
    <property type="gene ID" value="JU765_v2.g9759"/>
</dbReference>
<organism evidence="1 2">
    <name type="scientific">Panagrolaimus sp. JU765</name>
    <dbReference type="NCBI Taxonomy" id="591449"/>
    <lineage>
        <taxon>Eukaryota</taxon>
        <taxon>Metazoa</taxon>
        <taxon>Ecdysozoa</taxon>
        <taxon>Nematoda</taxon>
        <taxon>Chromadorea</taxon>
        <taxon>Rhabditida</taxon>
        <taxon>Tylenchina</taxon>
        <taxon>Panagrolaimomorpha</taxon>
        <taxon>Panagrolaimoidea</taxon>
        <taxon>Panagrolaimidae</taxon>
        <taxon>Panagrolaimus</taxon>
    </lineage>
</organism>
<dbReference type="Proteomes" id="UP000887576">
    <property type="component" value="Unplaced"/>
</dbReference>
<protein>
    <submittedName>
        <fullName evidence="2">BTB domain-containing protein</fullName>
    </submittedName>
</protein>
<evidence type="ECO:0000313" key="2">
    <source>
        <dbReference type="WBParaSite" id="JU765_v2.g9759.t1"/>
    </source>
</evidence>
<evidence type="ECO:0000313" key="1">
    <source>
        <dbReference type="Proteomes" id="UP000887576"/>
    </source>
</evidence>
<reference evidence="2" key="1">
    <citation type="submission" date="2022-11" db="UniProtKB">
        <authorList>
            <consortium name="WormBaseParasite"/>
        </authorList>
    </citation>
    <scope>IDENTIFICATION</scope>
</reference>
<sequence length="147" mass="17143">MDCPTSISAHYMFRVNGSVKKSHHVFAKDETWDLATKIKYDKHQGLYMRMSLKVKFEPEMLKNVDYTIGQTVAFLFDETYKDFAFNVQKQTIKVHRNFIAVASPVFAAMLEPHTKEAQEGQVTIIDFDYVTVKAAVDWMYLRYLNDN</sequence>
<accession>A0AC34RS31</accession>
<name>A0AC34RS31_9BILA</name>